<sequence length="523" mass="58854">MPKPEVPTSSINTRSKKEKVMSDPKQLPSEIKTEIKTKTIIEKSVVDLPVAQKVQSVKETTKTDVQQFEKKIIEQSLEEKIEQSIEKKIEQKSLIEECSIIEKNKSKKEQPPSSSEKDECSILDKNKSKKDELSTVMKDETLNIVLNIPKEKELSPSKKDESISLEKTKPEEDLLSLKKDESLNLEKNKPKETKLSTPKKDESICLEKTKPEEDLLSPKKDESLNLEKNKESKLFFIDTNKPTTPSNVAVPRKIQPYVPPISNQPPIVLATHLVPSLPIGLFEVLAEMIEVATERPVVLLYEPRTNRKVASEYTDIAILPASDDWENGELMPVSFVFKHKLNNNNSPQVYADVVVASDLVHRIEKIVDLRGHRCALPDRSKNIGAATLIYNYLHSIGEGPAFFGNTLDVDSQIDAMQMVAGKQAEVGILEAPVITCHKYNFPGIQSLYIVDSLGPLPPYRFMINKKISGSFVKKLTSYLLNCNEDASWMMKLAPFGITGFAANTLDYYVFSDVKPVFTRGAYY</sequence>
<gene>
    <name evidence="3" type="primary">LOC107069607</name>
</gene>
<evidence type="ECO:0000313" key="3">
    <source>
        <dbReference type="RefSeq" id="XP_015182542.1"/>
    </source>
</evidence>
<dbReference type="Pfam" id="PF12974">
    <property type="entry name" value="Phosphonate-bd"/>
    <property type="match status" value="1"/>
</dbReference>
<reference evidence="3" key="1">
    <citation type="submission" date="2025-08" db="UniProtKB">
        <authorList>
            <consortium name="RefSeq"/>
        </authorList>
    </citation>
    <scope>IDENTIFICATION</scope>
    <source>
        <tissue evidence="3">Whole body</tissue>
    </source>
</reference>
<dbReference type="PANTHER" id="PTHR35841:SF1">
    <property type="entry name" value="PHOSPHONATES-BINDING PERIPLASMIC PROTEIN"/>
    <property type="match status" value="1"/>
</dbReference>
<feature type="region of interest" description="Disordered" evidence="1">
    <location>
        <begin position="101"/>
        <end position="203"/>
    </location>
</feature>
<proteinExistence type="predicted"/>
<dbReference type="GeneID" id="107069607"/>
<feature type="compositionally biased region" description="Basic and acidic residues" evidence="1">
    <location>
        <begin position="101"/>
        <end position="141"/>
    </location>
</feature>
<name>A0ABM1IQQ5_POLDO</name>
<feature type="region of interest" description="Disordered" evidence="1">
    <location>
        <begin position="1"/>
        <end position="27"/>
    </location>
</feature>
<evidence type="ECO:0000313" key="2">
    <source>
        <dbReference type="Proteomes" id="UP000694924"/>
    </source>
</evidence>
<evidence type="ECO:0000256" key="1">
    <source>
        <dbReference type="SAM" id="MobiDB-lite"/>
    </source>
</evidence>
<organism evidence="2 3">
    <name type="scientific">Polistes dominula</name>
    <name type="common">European paper wasp</name>
    <name type="synonym">Vespa dominula</name>
    <dbReference type="NCBI Taxonomy" id="743375"/>
    <lineage>
        <taxon>Eukaryota</taxon>
        <taxon>Metazoa</taxon>
        <taxon>Ecdysozoa</taxon>
        <taxon>Arthropoda</taxon>
        <taxon>Hexapoda</taxon>
        <taxon>Insecta</taxon>
        <taxon>Pterygota</taxon>
        <taxon>Neoptera</taxon>
        <taxon>Endopterygota</taxon>
        <taxon>Hymenoptera</taxon>
        <taxon>Apocrita</taxon>
        <taxon>Aculeata</taxon>
        <taxon>Vespoidea</taxon>
        <taxon>Vespidae</taxon>
        <taxon>Polistinae</taxon>
        <taxon>Polistini</taxon>
        <taxon>Polistes</taxon>
    </lineage>
</organism>
<keyword evidence="2" id="KW-1185">Reference proteome</keyword>
<dbReference type="PANTHER" id="PTHR35841">
    <property type="entry name" value="PHOSPHONATES-BINDING PERIPLASMIC PROTEIN"/>
    <property type="match status" value="1"/>
</dbReference>
<dbReference type="RefSeq" id="XP_015182542.1">
    <property type="nucleotide sequence ID" value="XM_015327056.1"/>
</dbReference>
<dbReference type="Proteomes" id="UP000694924">
    <property type="component" value="Unplaced"/>
</dbReference>
<feature type="compositionally biased region" description="Basic and acidic residues" evidence="1">
    <location>
        <begin position="149"/>
        <end position="203"/>
    </location>
</feature>
<protein>
    <submittedName>
        <fullName evidence="3">Uncharacterized protein LOC107069607</fullName>
    </submittedName>
</protein>
<accession>A0ABM1IQQ5</accession>